<keyword evidence="2" id="KW-1185">Reference proteome</keyword>
<dbReference type="PANTHER" id="PTHR36154:SF1">
    <property type="entry name" value="DNA-BINDING TRANSCRIPTIONAL ACTIVATOR ALPA"/>
    <property type="match status" value="1"/>
</dbReference>
<dbReference type="PANTHER" id="PTHR36154">
    <property type="entry name" value="DNA-BINDING TRANSCRIPTIONAL ACTIVATOR ALPA"/>
    <property type="match status" value="1"/>
</dbReference>
<evidence type="ECO:0000313" key="1">
    <source>
        <dbReference type="EMBL" id="SFF97803.1"/>
    </source>
</evidence>
<gene>
    <name evidence="1" type="ORF">SAMN05216175_102245</name>
</gene>
<reference evidence="2" key="1">
    <citation type="submission" date="2016-10" db="EMBL/GenBank/DDBJ databases">
        <authorList>
            <person name="Varghese N."/>
            <person name="Submissions S."/>
        </authorList>
    </citation>
    <scope>NUCLEOTIDE SEQUENCE [LARGE SCALE GENOMIC DNA]</scope>
    <source>
        <strain evidence="2">CGMCC 1.10971</strain>
    </source>
</reference>
<dbReference type="STRING" id="1045558.SAMN05216175_102245"/>
<evidence type="ECO:0000313" key="2">
    <source>
        <dbReference type="Proteomes" id="UP000198623"/>
    </source>
</evidence>
<dbReference type="InterPro" id="IPR052931">
    <property type="entry name" value="Prophage_regulatory_activator"/>
</dbReference>
<sequence length="62" mass="7234">MKRFINRQEVQKSTSLSKSNLYKKIKEGTFVKPYSMGGSRVAWLESEVQAWIQERIDEAGRI</sequence>
<dbReference type="RefSeq" id="WP_232348859.1">
    <property type="nucleotide sequence ID" value="NZ_FOOU01000002.1"/>
</dbReference>
<proteinExistence type="predicted"/>
<dbReference type="Proteomes" id="UP000198623">
    <property type="component" value="Unassembled WGS sequence"/>
</dbReference>
<dbReference type="Gene3D" id="1.10.238.160">
    <property type="match status" value="1"/>
</dbReference>
<dbReference type="InterPro" id="IPR010260">
    <property type="entry name" value="AlpA"/>
</dbReference>
<protein>
    <submittedName>
        <fullName evidence="1">Transcriptional regulator, AlpA family</fullName>
    </submittedName>
</protein>
<accession>A0A1I2N2D2</accession>
<dbReference type="Pfam" id="PF05930">
    <property type="entry name" value="Phage_AlpA"/>
    <property type="match status" value="1"/>
</dbReference>
<dbReference type="EMBL" id="FOOU01000002">
    <property type="protein sequence ID" value="SFF97803.1"/>
    <property type="molecule type" value="Genomic_DNA"/>
</dbReference>
<organism evidence="1 2">
    <name type="scientific">Neptunomonas qingdaonensis</name>
    <dbReference type="NCBI Taxonomy" id="1045558"/>
    <lineage>
        <taxon>Bacteria</taxon>
        <taxon>Pseudomonadati</taxon>
        <taxon>Pseudomonadota</taxon>
        <taxon>Gammaproteobacteria</taxon>
        <taxon>Oceanospirillales</taxon>
        <taxon>Oceanospirillaceae</taxon>
        <taxon>Neptunomonas</taxon>
    </lineage>
</organism>
<name>A0A1I2N2D2_9GAMM</name>
<dbReference type="AlphaFoldDB" id="A0A1I2N2D2"/>